<feature type="transmembrane region" description="Helical" evidence="6">
    <location>
        <begin position="12"/>
        <end position="28"/>
    </location>
</feature>
<keyword evidence="3 6" id="KW-1133">Transmembrane helix</keyword>
<feature type="transmembrane region" description="Helical" evidence="6">
    <location>
        <begin position="149"/>
        <end position="169"/>
    </location>
</feature>
<dbReference type="AlphaFoldDB" id="A0A9D7F6M7"/>
<dbReference type="Proteomes" id="UP000886602">
    <property type="component" value="Unassembled WGS sequence"/>
</dbReference>
<dbReference type="PANTHER" id="PTHR37422:SF13">
    <property type="entry name" value="LIPOPOLYSACCHARIDE BIOSYNTHESIS PROTEIN PA4999-RELATED"/>
    <property type="match status" value="1"/>
</dbReference>
<evidence type="ECO:0000313" key="9">
    <source>
        <dbReference type="Proteomes" id="UP000886602"/>
    </source>
</evidence>
<dbReference type="EMBL" id="JADJNC010000011">
    <property type="protein sequence ID" value="MBK7423069.1"/>
    <property type="molecule type" value="Genomic_DNA"/>
</dbReference>
<feature type="transmembrane region" description="Helical" evidence="6">
    <location>
        <begin position="34"/>
        <end position="53"/>
    </location>
</feature>
<evidence type="ECO:0000256" key="6">
    <source>
        <dbReference type="SAM" id="Phobius"/>
    </source>
</evidence>
<feature type="domain" description="O-antigen ligase-related" evidence="7">
    <location>
        <begin position="186"/>
        <end position="335"/>
    </location>
</feature>
<feature type="transmembrane region" description="Helical" evidence="6">
    <location>
        <begin position="60"/>
        <end position="77"/>
    </location>
</feature>
<gene>
    <name evidence="8" type="ORF">IPJ48_08225</name>
</gene>
<evidence type="ECO:0000313" key="8">
    <source>
        <dbReference type="EMBL" id="MBK7423069.1"/>
    </source>
</evidence>
<dbReference type="InterPro" id="IPR051533">
    <property type="entry name" value="WaaL-like"/>
</dbReference>
<dbReference type="PANTHER" id="PTHR37422">
    <property type="entry name" value="TEICHURONIC ACID BIOSYNTHESIS PROTEIN TUAE"/>
    <property type="match status" value="1"/>
</dbReference>
<sequence>MTPINWPASRQAFIILGLFALFWFSWASHSRTLFNGLATPLFFALAAYLVVLASQYRIAVTPRSLLLFSLFATWAVFADSRSGEFLPALAMDTHWFILPLATLLMAQVFREYPLAFHAIRIGAALCIINLLLTMLVNAEWYDNWHYPPIFGHIQHLALSIGFLSVLLFAKNEMAGWVAVFLRLSRILGLALVFWSGSRSSLLALVCSMAVFIYCDWRWAKTLLIDGLVAITLSFFPAPPFPKPEGVLPRILGGVQLKSIDEVTVDTLTSSRLTIWQSTLSGLNDIGRLWTGVGGNGYARLQVMHGVIFKPAGHVQAHNGIVQSICDWGLVGLMLLGSFFYQSTLRPIIADRKNNDPTALAGIVYLLVTGMLDATLYHLEHLIYLAIAMAWLISQKPLRDEKDCHSGTLGDRAGTQSGADPHPDNRLSHRSLLVFSDRIEHSGTLSVICRR</sequence>
<keyword evidence="2 6" id="KW-0812">Transmembrane</keyword>
<dbReference type="InterPro" id="IPR007016">
    <property type="entry name" value="O-antigen_ligase-rel_domated"/>
</dbReference>
<evidence type="ECO:0000256" key="1">
    <source>
        <dbReference type="ARBA" id="ARBA00004141"/>
    </source>
</evidence>
<feature type="transmembrane region" description="Helical" evidence="6">
    <location>
        <begin position="200"/>
        <end position="216"/>
    </location>
</feature>
<feature type="transmembrane region" description="Helical" evidence="6">
    <location>
        <begin position="118"/>
        <end position="137"/>
    </location>
</feature>
<name>A0A9D7F6M7_9RHOO</name>
<keyword evidence="4 6" id="KW-0472">Membrane</keyword>
<dbReference type="GO" id="GO:0016020">
    <property type="term" value="C:membrane"/>
    <property type="evidence" value="ECO:0007669"/>
    <property type="project" value="UniProtKB-SubCell"/>
</dbReference>
<evidence type="ECO:0000256" key="3">
    <source>
        <dbReference type="ARBA" id="ARBA00022989"/>
    </source>
</evidence>
<evidence type="ECO:0000256" key="4">
    <source>
        <dbReference type="ARBA" id="ARBA00023136"/>
    </source>
</evidence>
<evidence type="ECO:0000256" key="2">
    <source>
        <dbReference type="ARBA" id="ARBA00022692"/>
    </source>
</evidence>
<dbReference type="GO" id="GO:0016874">
    <property type="term" value="F:ligase activity"/>
    <property type="evidence" value="ECO:0007669"/>
    <property type="project" value="UniProtKB-KW"/>
</dbReference>
<evidence type="ECO:0000256" key="5">
    <source>
        <dbReference type="SAM" id="MobiDB-lite"/>
    </source>
</evidence>
<dbReference type="Pfam" id="PF04932">
    <property type="entry name" value="Wzy_C"/>
    <property type="match status" value="1"/>
</dbReference>
<proteinExistence type="predicted"/>
<comment type="caution">
    <text evidence="8">The sequence shown here is derived from an EMBL/GenBank/DDBJ whole genome shotgun (WGS) entry which is preliminary data.</text>
</comment>
<evidence type="ECO:0000259" key="7">
    <source>
        <dbReference type="Pfam" id="PF04932"/>
    </source>
</evidence>
<protein>
    <submittedName>
        <fullName evidence="8">O-antigen ligase family protein</fullName>
    </submittedName>
</protein>
<feature type="region of interest" description="Disordered" evidence="5">
    <location>
        <begin position="403"/>
        <end position="425"/>
    </location>
</feature>
<accession>A0A9D7F6M7</accession>
<reference evidence="8" key="1">
    <citation type="submission" date="2020-10" db="EMBL/GenBank/DDBJ databases">
        <title>Connecting structure to function with the recovery of over 1000 high-quality activated sludge metagenome-assembled genomes encoding full-length rRNA genes using long-read sequencing.</title>
        <authorList>
            <person name="Singleton C.M."/>
            <person name="Petriglieri F."/>
            <person name="Kristensen J.M."/>
            <person name="Kirkegaard R.H."/>
            <person name="Michaelsen T.Y."/>
            <person name="Andersen M.H."/>
            <person name="Karst S.M."/>
            <person name="Dueholm M.S."/>
            <person name="Nielsen P.H."/>
            <person name="Albertsen M."/>
        </authorList>
    </citation>
    <scope>NUCLEOTIDE SEQUENCE</scope>
    <source>
        <strain evidence="8">EsbW_18-Q3-R4-48_MAXAC.044</strain>
    </source>
</reference>
<comment type="subcellular location">
    <subcellularLocation>
        <location evidence="1">Membrane</location>
        <topology evidence="1">Multi-pass membrane protein</topology>
    </subcellularLocation>
</comment>
<organism evidence="8 9">
    <name type="scientific">Candidatus Propionivibrio dominans</name>
    <dbReference type="NCBI Taxonomy" id="2954373"/>
    <lineage>
        <taxon>Bacteria</taxon>
        <taxon>Pseudomonadati</taxon>
        <taxon>Pseudomonadota</taxon>
        <taxon>Betaproteobacteria</taxon>
        <taxon>Rhodocyclales</taxon>
        <taxon>Rhodocyclaceae</taxon>
        <taxon>Propionivibrio</taxon>
    </lineage>
</organism>
<keyword evidence="8" id="KW-0436">Ligase</keyword>
<feature type="transmembrane region" description="Helical" evidence="6">
    <location>
        <begin position="89"/>
        <end position="106"/>
    </location>
</feature>